<evidence type="ECO:0000313" key="3">
    <source>
        <dbReference type="Proteomes" id="UP001596407"/>
    </source>
</evidence>
<protein>
    <submittedName>
        <fullName evidence="2">Uncharacterized protein</fullName>
    </submittedName>
</protein>
<gene>
    <name evidence="2" type="ORF">ACFQJ6_07150</name>
</gene>
<evidence type="ECO:0000256" key="1">
    <source>
        <dbReference type="SAM" id="MobiDB-lite"/>
    </source>
</evidence>
<dbReference type="RefSeq" id="WP_382209322.1">
    <property type="nucleotide sequence ID" value="NZ_JBHSZH010000005.1"/>
</dbReference>
<feature type="compositionally biased region" description="Low complexity" evidence="1">
    <location>
        <begin position="142"/>
        <end position="161"/>
    </location>
</feature>
<keyword evidence="3" id="KW-1185">Reference proteome</keyword>
<feature type="region of interest" description="Disordered" evidence="1">
    <location>
        <begin position="90"/>
        <end position="161"/>
    </location>
</feature>
<name>A0ABD5WKK3_9EURY</name>
<dbReference type="EMBL" id="JBHSZH010000005">
    <property type="protein sequence ID" value="MFC7079930.1"/>
    <property type="molecule type" value="Genomic_DNA"/>
</dbReference>
<proteinExistence type="predicted"/>
<comment type="caution">
    <text evidence="2">The sequence shown here is derived from an EMBL/GenBank/DDBJ whole genome shotgun (WGS) entry which is preliminary data.</text>
</comment>
<reference evidence="2 3" key="1">
    <citation type="journal article" date="2019" name="Int. J. Syst. Evol. Microbiol.">
        <title>The Global Catalogue of Microorganisms (GCM) 10K type strain sequencing project: providing services to taxonomists for standard genome sequencing and annotation.</title>
        <authorList>
            <consortium name="The Broad Institute Genomics Platform"/>
            <consortium name="The Broad Institute Genome Sequencing Center for Infectious Disease"/>
            <person name="Wu L."/>
            <person name="Ma J."/>
        </authorList>
    </citation>
    <scope>NUCLEOTIDE SEQUENCE [LARGE SCALE GENOMIC DNA]</scope>
    <source>
        <strain evidence="2 3">DT72</strain>
    </source>
</reference>
<sequence>MNDFHDATDAASPVSDDETFVCGLLPSDHARRGARLVRRPSDDAGPTRMYRAVAVRVDGEPTTLLAGPQCDLPPSRSYRVVDVRGVPSDRFRTVGFRPTSSWGTRSRRESRGLSSPSNGDESLARKLASERNCAWVQSQGTPPASSSAARPPRISRANPRF</sequence>
<dbReference type="AlphaFoldDB" id="A0ABD5WKK3"/>
<organism evidence="2 3">
    <name type="scientific">Halorussus caseinilyticus</name>
    <dbReference type="NCBI Taxonomy" id="3034025"/>
    <lineage>
        <taxon>Archaea</taxon>
        <taxon>Methanobacteriati</taxon>
        <taxon>Methanobacteriota</taxon>
        <taxon>Stenosarchaea group</taxon>
        <taxon>Halobacteria</taxon>
        <taxon>Halobacteriales</taxon>
        <taxon>Haladaptataceae</taxon>
        <taxon>Halorussus</taxon>
    </lineage>
</organism>
<accession>A0ABD5WKK3</accession>
<evidence type="ECO:0000313" key="2">
    <source>
        <dbReference type="EMBL" id="MFC7079930.1"/>
    </source>
</evidence>
<dbReference type="Proteomes" id="UP001596407">
    <property type="component" value="Unassembled WGS sequence"/>
</dbReference>